<keyword evidence="9" id="KW-0511">Multifunctional enzyme</keyword>
<evidence type="ECO:0000256" key="10">
    <source>
        <dbReference type="ARBA" id="ARBA00049556"/>
    </source>
</evidence>
<protein>
    <submittedName>
        <fullName evidence="13">3-hydroxyacyl-CoA dehydrogenase/enoyl-CoA hydratase/3-hydroxybutyryl-CoA epimerase</fullName>
    </submittedName>
</protein>
<evidence type="ECO:0000256" key="3">
    <source>
        <dbReference type="ARBA" id="ARBA00022832"/>
    </source>
</evidence>
<name>A0A4R7D9H3_9SPHI</name>
<dbReference type="EMBL" id="SNZV01000001">
    <property type="protein sequence ID" value="TDS17397.1"/>
    <property type="molecule type" value="Genomic_DNA"/>
</dbReference>
<evidence type="ECO:0000256" key="6">
    <source>
        <dbReference type="ARBA" id="ARBA00023027"/>
    </source>
</evidence>
<organism evidence="13 14">
    <name type="scientific">Sphingobacterium paludis</name>
    <dbReference type="NCBI Taxonomy" id="1476465"/>
    <lineage>
        <taxon>Bacteria</taxon>
        <taxon>Pseudomonadati</taxon>
        <taxon>Bacteroidota</taxon>
        <taxon>Sphingobacteriia</taxon>
        <taxon>Sphingobacteriales</taxon>
        <taxon>Sphingobacteriaceae</taxon>
        <taxon>Sphingobacterium</taxon>
    </lineage>
</organism>
<proteinExistence type="inferred from homology"/>
<dbReference type="RefSeq" id="WP_133638520.1">
    <property type="nucleotide sequence ID" value="NZ_SNZV01000001.1"/>
</dbReference>
<dbReference type="Gene3D" id="3.40.50.720">
    <property type="entry name" value="NAD(P)-binding Rossmann-like Domain"/>
    <property type="match status" value="1"/>
</dbReference>
<sequence length="703" mass="76789">MEDLKHSTYHYITVRQISEGIVLLEPRKRTDQGNYLLRLEEFVSAARHSVDKKDNKGMIYTSPLGTVDIDWQHIYNEVSNTPDFADRLERLFSEWSALCELGKPIVSVIDGDCFSIGLAPALWAEYSVATTSSNLGFPEFKYGLFPGFGATTLCIRKLGVNKALPFLLQANAISAHEAGDLGLIDDVVPSLDAAIAAAKLVILTKESASLRSISSALIAEEQDRDAIQAIHRKSKLIPAHAIFIDLLADIDQGSLEDALKRELNAWLSLWQKKETISVVRTLYYSLREAKAAPVDQAVAQGFTINKVGILGAGIMGSGIAYEAARAGLQVYLKDVTLAYAERGKKYAETLTAKHVAGRSISAGNRESLLQHIHPTENASDLVNSDIIIEAVFEDKHLKAYVTKESLPFLSANGLFASNTTSLPIGMLASVSTAPENFIGMHFFSPVDRMPLVEIIRGAKTSHATLQKALLVARKLDKVPIVVLDGPAFFTSRIFFNYLLEAITMLLEGIPAASIECEAKNAGFAVGPLAVLDEISLKLMLQVYDHLPSLHSSQRRAYAYLENLIGQGRNGRKTGAGFYGYNKDTGKKAIWNDLTLPQHNMPLSDVIIRKRLLHIMALDSYRCLDEGILSSPKDGDLGSVLGVGYAPHTGGVFGHIDQVGVQTFAEECSSFVPYGEQWLVPNSLKARAAARLSFYNDFTVAGST</sequence>
<dbReference type="SUPFAM" id="SSF51735">
    <property type="entry name" value="NAD(P)-binding Rossmann-fold domains"/>
    <property type="match status" value="1"/>
</dbReference>
<dbReference type="SUPFAM" id="SSF48179">
    <property type="entry name" value="6-phosphogluconate dehydrogenase C-terminal domain-like"/>
    <property type="match status" value="2"/>
</dbReference>
<evidence type="ECO:0000313" key="13">
    <source>
        <dbReference type="EMBL" id="TDS17397.1"/>
    </source>
</evidence>
<dbReference type="PANTHER" id="PTHR43612:SF3">
    <property type="entry name" value="TRIFUNCTIONAL ENZYME SUBUNIT ALPHA, MITOCHONDRIAL"/>
    <property type="match status" value="1"/>
</dbReference>
<feature type="domain" description="3-hydroxyacyl-CoA dehydrogenase NAD binding" evidence="12">
    <location>
        <begin position="306"/>
        <end position="483"/>
    </location>
</feature>
<evidence type="ECO:0000256" key="1">
    <source>
        <dbReference type="ARBA" id="ARBA00005005"/>
    </source>
</evidence>
<evidence type="ECO:0000256" key="4">
    <source>
        <dbReference type="ARBA" id="ARBA00022963"/>
    </source>
</evidence>
<evidence type="ECO:0000256" key="7">
    <source>
        <dbReference type="ARBA" id="ARBA00023098"/>
    </source>
</evidence>
<keyword evidence="5" id="KW-0560">Oxidoreductase</keyword>
<dbReference type="Gene3D" id="3.90.226.10">
    <property type="entry name" value="2-enoyl-CoA Hydratase, Chain A, domain 1"/>
    <property type="match status" value="1"/>
</dbReference>
<keyword evidence="7" id="KW-0443">Lipid metabolism</keyword>
<dbReference type="OrthoDB" id="9771883at2"/>
<comment type="catalytic activity">
    <reaction evidence="10">
        <text>a (3S)-3-hydroxyacyl-CoA + NAD(+) = a 3-oxoacyl-CoA + NADH + H(+)</text>
        <dbReference type="Rhea" id="RHEA:22432"/>
        <dbReference type="ChEBI" id="CHEBI:15378"/>
        <dbReference type="ChEBI" id="CHEBI:57318"/>
        <dbReference type="ChEBI" id="CHEBI:57540"/>
        <dbReference type="ChEBI" id="CHEBI:57945"/>
        <dbReference type="ChEBI" id="CHEBI:90726"/>
        <dbReference type="EC" id="1.1.1.35"/>
    </reaction>
</comment>
<dbReference type="InterPro" id="IPR008927">
    <property type="entry name" value="6-PGluconate_DH-like_C_sf"/>
</dbReference>
<comment type="pathway">
    <text evidence="1">Lipid metabolism; fatty acid beta-oxidation.</text>
</comment>
<evidence type="ECO:0000256" key="5">
    <source>
        <dbReference type="ARBA" id="ARBA00023002"/>
    </source>
</evidence>
<evidence type="ECO:0000259" key="11">
    <source>
        <dbReference type="Pfam" id="PF00725"/>
    </source>
</evidence>
<accession>A0A4R7D9H3</accession>
<dbReference type="GO" id="GO:0006635">
    <property type="term" value="P:fatty acid beta-oxidation"/>
    <property type="evidence" value="ECO:0007669"/>
    <property type="project" value="UniProtKB-UniPathway"/>
</dbReference>
<dbReference type="PANTHER" id="PTHR43612">
    <property type="entry name" value="TRIFUNCTIONAL ENZYME SUBUNIT ALPHA"/>
    <property type="match status" value="1"/>
</dbReference>
<dbReference type="Proteomes" id="UP000294752">
    <property type="component" value="Unassembled WGS sequence"/>
</dbReference>
<dbReference type="InterPro" id="IPR001753">
    <property type="entry name" value="Enoyl-CoA_hydra/iso"/>
</dbReference>
<evidence type="ECO:0000256" key="8">
    <source>
        <dbReference type="ARBA" id="ARBA00023239"/>
    </source>
</evidence>
<dbReference type="SUPFAM" id="SSF52096">
    <property type="entry name" value="ClpP/crotonase"/>
    <property type="match status" value="1"/>
</dbReference>
<gene>
    <name evidence="13" type="ORF">B0I21_101262</name>
</gene>
<keyword evidence="4" id="KW-0442">Lipid degradation</keyword>
<dbReference type="AlphaFoldDB" id="A0A4R7D9H3"/>
<dbReference type="InterPro" id="IPR050136">
    <property type="entry name" value="FA_oxidation_alpha_subunit"/>
</dbReference>
<dbReference type="GO" id="GO:0004300">
    <property type="term" value="F:enoyl-CoA hydratase activity"/>
    <property type="evidence" value="ECO:0007669"/>
    <property type="project" value="TreeGrafter"/>
</dbReference>
<dbReference type="GO" id="GO:0016509">
    <property type="term" value="F:long-chain (3S)-3-hydroxyacyl-CoA dehydrogenase (NAD+) activity"/>
    <property type="evidence" value="ECO:0007669"/>
    <property type="project" value="TreeGrafter"/>
</dbReference>
<evidence type="ECO:0000256" key="2">
    <source>
        <dbReference type="ARBA" id="ARBA00007005"/>
    </source>
</evidence>
<feature type="domain" description="3-hydroxyacyl-CoA dehydrogenase C-terminal" evidence="11">
    <location>
        <begin position="488"/>
        <end position="580"/>
    </location>
</feature>
<dbReference type="CDD" id="cd06558">
    <property type="entry name" value="crotonase-like"/>
    <property type="match status" value="1"/>
</dbReference>
<dbReference type="GO" id="GO:0070403">
    <property type="term" value="F:NAD+ binding"/>
    <property type="evidence" value="ECO:0007669"/>
    <property type="project" value="InterPro"/>
</dbReference>
<keyword evidence="6" id="KW-0520">NAD</keyword>
<evidence type="ECO:0000259" key="12">
    <source>
        <dbReference type="Pfam" id="PF02737"/>
    </source>
</evidence>
<comment type="caution">
    <text evidence="13">The sequence shown here is derived from an EMBL/GenBank/DDBJ whole genome shotgun (WGS) entry which is preliminary data.</text>
</comment>
<dbReference type="FunFam" id="3.40.50.720:FF:000009">
    <property type="entry name" value="Fatty oxidation complex, alpha subunit"/>
    <property type="match status" value="1"/>
</dbReference>
<dbReference type="InterPro" id="IPR036291">
    <property type="entry name" value="NAD(P)-bd_dom_sf"/>
</dbReference>
<evidence type="ECO:0000256" key="9">
    <source>
        <dbReference type="ARBA" id="ARBA00023268"/>
    </source>
</evidence>
<keyword evidence="8" id="KW-0456">Lyase</keyword>
<keyword evidence="3" id="KW-0276">Fatty acid metabolism</keyword>
<keyword evidence="14" id="KW-1185">Reference proteome</keyword>
<dbReference type="Gene3D" id="1.10.1040.50">
    <property type="match status" value="1"/>
</dbReference>
<dbReference type="InterPro" id="IPR006176">
    <property type="entry name" value="3-OHacyl-CoA_DH_NAD-bd"/>
</dbReference>
<dbReference type="Pfam" id="PF02737">
    <property type="entry name" value="3HCDH_N"/>
    <property type="match status" value="1"/>
</dbReference>
<evidence type="ECO:0000313" key="14">
    <source>
        <dbReference type="Proteomes" id="UP000294752"/>
    </source>
</evidence>
<reference evidence="13 14" key="1">
    <citation type="submission" date="2019-03" db="EMBL/GenBank/DDBJ databases">
        <title>Genomic Encyclopedia of Type Strains, Phase III (KMG-III): the genomes of soil and plant-associated and newly described type strains.</title>
        <authorList>
            <person name="Whitman W."/>
        </authorList>
    </citation>
    <scope>NUCLEOTIDE SEQUENCE [LARGE SCALE GENOMIC DNA]</scope>
    <source>
        <strain evidence="13 14">CGMCC 1.12801</strain>
    </source>
</reference>
<dbReference type="InterPro" id="IPR029045">
    <property type="entry name" value="ClpP/crotonase-like_dom_sf"/>
</dbReference>
<dbReference type="Pfam" id="PF00725">
    <property type="entry name" value="3HCDH"/>
    <property type="match status" value="1"/>
</dbReference>
<dbReference type="UniPathway" id="UPA00659"/>
<dbReference type="InterPro" id="IPR006108">
    <property type="entry name" value="3HC_DH_C"/>
</dbReference>
<comment type="similarity">
    <text evidence="2">In the central section; belongs to the 3-hydroxyacyl-CoA dehydrogenase family.</text>
</comment>
<dbReference type="Pfam" id="PF00378">
    <property type="entry name" value="ECH_1"/>
    <property type="match status" value="1"/>
</dbReference>